<dbReference type="EMBL" id="JAHCVJ010000001">
    <property type="protein sequence ID" value="MBT0663133.1"/>
    <property type="molecule type" value="Genomic_DNA"/>
</dbReference>
<evidence type="ECO:0000259" key="1">
    <source>
        <dbReference type="Pfam" id="PF09722"/>
    </source>
</evidence>
<comment type="caution">
    <text evidence="2">The sequence shown here is derived from an EMBL/GenBank/DDBJ whole genome shotgun (WGS) entry which is preliminary data.</text>
</comment>
<feature type="domain" description="Antitoxin Xre/MbcA/ParS-like toxin-binding" evidence="1">
    <location>
        <begin position="82"/>
        <end position="134"/>
    </location>
</feature>
<gene>
    <name evidence="2" type="ORF">KI809_02365</name>
</gene>
<dbReference type="AlphaFoldDB" id="A0AAW4KX62"/>
<organism evidence="2 3">
    <name type="scientific">Geoanaerobacter pelophilus</name>
    <dbReference type="NCBI Taxonomy" id="60036"/>
    <lineage>
        <taxon>Bacteria</taxon>
        <taxon>Pseudomonadati</taxon>
        <taxon>Thermodesulfobacteriota</taxon>
        <taxon>Desulfuromonadia</taxon>
        <taxon>Geobacterales</taxon>
        <taxon>Geobacteraceae</taxon>
        <taxon>Geoanaerobacter</taxon>
    </lineage>
</organism>
<evidence type="ECO:0000313" key="3">
    <source>
        <dbReference type="Proteomes" id="UP000811899"/>
    </source>
</evidence>
<name>A0AAW4KX62_9BACT</name>
<keyword evidence="3" id="KW-1185">Reference proteome</keyword>
<dbReference type="Proteomes" id="UP000811899">
    <property type="component" value="Unassembled WGS sequence"/>
</dbReference>
<protein>
    <submittedName>
        <fullName evidence="2">DUF2384 domain-containing protein</fullName>
    </submittedName>
</protein>
<dbReference type="InterPro" id="IPR024467">
    <property type="entry name" value="Xre/MbcA/ParS-like_toxin-bd"/>
</dbReference>
<evidence type="ECO:0000313" key="2">
    <source>
        <dbReference type="EMBL" id="MBT0663133.1"/>
    </source>
</evidence>
<dbReference type="Pfam" id="PF09722">
    <property type="entry name" value="Xre_MbcA_ParS_C"/>
    <property type="match status" value="1"/>
</dbReference>
<accession>A0AAW4KX62</accession>
<reference evidence="2 3" key="1">
    <citation type="submission" date="2021-05" db="EMBL/GenBank/DDBJ databases">
        <title>The draft genome of Geobacter pelophilus DSM 12255.</title>
        <authorList>
            <person name="Xu Z."/>
            <person name="Masuda Y."/>
            <person name="Itoh H."/>
            <person name="Senoo K."/>
        </authorList>
    </citation>
    <scope>NUCLEOTIDE SEQUENCE [LARGE SCALE GENOMIC DNA]</scope>
    <source>
        <strain evidence="2 3">DSM 12255</strain>
    </source>
</reference>
<sequence length="135" mass="15216">MALAHAKTADIDLTSDDSRSALSKMVIKLFHLWDLSTADQLDLLGLSPKSRAMLAKYGKGEALPGTRDILDRVGWLLAIHKALRLLYPQNEDIRYSWVSRRNTAFDNLTPLAVMKEQGIIGIAKVARYLDFYRGR</sequence>
<dbReference type="RefSeq" id="WP_214169902.1">
    <property type="nucleotide sequence ID" value="NZ_JAHCVJ010000001.1"/>
</dbReference>
<proteinExistence type="predicted"/>